<dbReference type="InterPro" id="IPR001537">
    <property type="entry name" value="SpoU_MeTrfase"/>
</dbReference>
<evidence type="ECO:0000259" key="3">
    <source>
        <dbReference type="Pfam" id="PF00588"/>
    </source>
</evidence>
<dbReference type="Gene3D" id="3.40.1280.10">
    <property type="match status" value="1"/>
</dbReference>
<keyword evidence="5" id="KW-1185">Reference proteome</keyword>
<accession>A0A5C1QPW2</accession>
<gene>
    <name evidence="4" type="ORF">EXM22_15025</name>
</gene>
<keyword evidence="2 4" id="KW-0808">Transferase</keyword>
<dbReference type="GO" id="GO:0003723">
    <property type="term" value="F:RNA binding"/>
    <property type="evidence" value="ECO:0007669"/>
    <property type="project" value="InterPro"/>
</dbReference>
<feature type="domain" description="tRNA/rRNA methyltransferase SpoU type" evidence="3">
    <location>
        <begin position="106"/>
        <end position="242"/>
    </location>
</feature>
<evidence type="ECO:0000313" key="4">
    <source>
        <dbReference type="EMBL" id="QEN09229.1"/>
    </source>
</evidence>
<dbReference type="PANTHER" id="PTHR43191:SF2">
    <property type="entry name" value="RRNA METHYLTRANSFERASE 3, MITOCHONDRIAL"/>
    <property type="match status" value="1"/>
</dbReference>
<reference evidence="4 5" key="1">
    <citation type="submission" date="2019-02" db="EMBL/GenBank/DDBJ databases">
        <title>Complete Genome Sequence and Methylome Analysis of free living Spirochaetas.</title>
        <authorList>
            <person name="Fomenkov A."/>
            <person name="Dubinina G."/>
            <person name="Leshcheva N."/>
            <person name="Mikheeva N."/>
            <person name="Grabovich M."/>
            <person name="Vincze T."/>
            <person name="Roberts R.J."/>
        </authorList>
    </citation>
    <scope>NUCLEOTIDE SEQUENCE [LARGE SCALE GENOMIC DNA]</scope>
    <source>
        <strain evidence="4 5">K2</strain>
    </source>
</reference>
<dbReference type="InterPro" id="IPR051259">
    <property type="entry name" value="rRNA_Methyltransferase"/>
</dbReference>
<organism evidence="4 5">
    <name type="scientific">Oceanispirochaeta crateris</name>
    <dbReference type="NCBI Taxonomy" id="2518645"/>
    <lineage>
        <taxon>Bacteria</taxon>
        <taxon>Pseudomonadati</taxon>
        <taxon>Spirochaetota</taxon>
        <taxon>Spirochaetia</taxon>
        <taxon>Spirochaetales</taxon>
        <taxon>Spirochaetaceae</taxon>
        <taxon>Oceanispirochaeta</taxon>
    </lineage>
</organism>
<dbReference type="InterPro" id="IPR029028">
    <property type="entry name" value="Alpha/beta_knot_MTases"/>
</dbReference>
<proteinExistence type="predicted"/>
<dbReference type="GO" id="GO:0006396">
    <property type="term" value="P:RNA processing"/>
    <property type="evidence" value="ECO:0007669"/>
    <property type="project" value="InterPro"/>
</dbReference>
<dbReference type="GO" id="GO:0008173">
    <property type="term" value="F:RNA methyltransferase activity"/>
    <property type="evidence" value="ECO:0007669"/>
    <property type="project" value="InterPro"/>
</dbReference>
<sequence>MITVRKLFSLKPGTRERKIIKILGEWEQGLQEGQMPDLLYLKDFFRSMTLNGFSVSSSVLENPLQLRREINRIRHELLLSVGSTPAEWDLIHRPDEGGSERQKFPLKIYLDDIRSPFNVGSIFRTAECFGVSEILLSPGTADPDHQRARRTSMGCTEMIPWKRMDIGELKNLDQSVFAMELGGIGLDEFSFPEEGILVLGSEELGVSPECLALARSSRGVVTIPLYGHKTSLNISVAFGVVMNAWCGNF</sequence>
<dbReference type="KEGG" id="ock:EXM22_15025"/>
<dbReference type="PANTHER" id="PTHR43191">
    <property type="entry name" value="RRNA METHYLTRANSFERASE 3"/>
    <property type="match status" value="1"/>
</dbReference>
<dbReference type="CDD" id="cd18082">
    <property type="entry name" value="SpoU-like_family"/>
    <property type="match status" value="1"/>
</dbReference>
<dbReference type="Pfam" id="PF00588">
    <property type="entry name" value="SpoU_methylase"/>
    <property type="match status" value="1"/>
</dbReference>
<evidence type="ECO:0000256" key="1">
    <source>
        <dbReference type="ARBA" id="ARBA00022603"/>
    </source>
</evidence>
<evidence type="ECO:0000313" key="5">
    <source>
        <dbReference type="Proteomes" id="UP000324209"/>
    </source>
</evidence>
<dbReference type="AlphaFoldDB" id="A0A5C1QPW2"/>
<dbReference type="InterPro" id="IPR029026">
    <property type="entry name" value="tRNA_m1G_MTases_N"/>
</dbReference>
<dbReference type="SUPFAM" id="SSF75217">
    <property type="entry name" value="alpha/beta knot"/>
    <property type="match status" value="1"/>
</dbReference>
<dbReference type="OrthoDB" id="9794400at2"/>
<evidence type="ECO:0000256" key="2">
    <source>
        <dbReference type="ARBA" id="ARBA00022679"/>
    </source>
</evidence>
<keyword evidence="1 4" id="KW-0489">Methyltransferase</keyword>
<dbReference type="EMBL" id="CP036150">
    <property type="protein sequence ID" value="QEN09229.1"/>
    <property type="molecule type" value="Genomic_DNA"/>
</dbReference>
<dbReference type="RefSeq" id="WP_149487303.1">
    <property type="nucleotide sequence ID" value="NZ_CP036150.1"/>
</dbReference>
<dbReference type="Proteomes" id="UP000324209">
    <property type="component" value="Chromosome"/>
</dbReference>
<protein>
    <submittedName>
        <fullName evidence="4">TrmH family RNA methyltransferase</fullName>
    </submittedName>
</protein>
<name>A0A5C1QPW2_9SPIO</name>
<dbReference type="GO" id="GO:0032259">
    <property type="term" value="P:methylation"/>
    <property type="evidence" value="ECO:0007669"/>
    <property type="project" value="UniProtKB-KW"/>
</dbReference>